<dbReference type="InterPro" id="IPR033116">
    <property type="entry name" value="TRYPSIN_SER"/>
</dbReference>
<dbReference type="PRINTS" id="PR00722">
    <property type="entry name" value="CHYMOTRYPSIN"/>
</dbReference>
<evidence type="ECO:0000256" key="7">
    <source>
        <dbReference type="ARBA" id="ARBA00036320"/>
    </source>
</evidence>
<organism evidence="11 12">
    <name type="scientific">Astyanax mexicanus</name>
    <name type="common">Blind cave fish</name>
    <name type="synonym">Astyanax fasciatus mexicanus</name>
    <dbReference type="NCBI Taxonomy" id="7994"/>
    <lineage>
        <taxon>Eukaryota</taxon>
        <taxon>Metazoa</taxon>
        <taxon>Chordata</taxon>
        <taxon>Craniata</taxon>
        <taxon>Vertebrata</taxon>
        <taxon>Euteleostomi</taxon>
        <taxon>Actinopterygii</taxon>
        <taxon>Neopterygii</taxon>
        <taxon>Teleostei</taxon>
        <taxon>Ostariophysi</taxon>
        <taxon>Characiformes</taxon>
        <taxon>Characoidei</taxon>
        <taxon>Acestrorhamphidae</taxon>
        <taxon>Acestrorhamphinae</taxon>
        <taxon>Astyanax</taxon>
    </lineage>
</organism>
<dbReference type="InterPro" id="IPR001314">
    <property type="entry name" value="Peptidase_S1A"/>
</dbReference>
<dbReference type="PROSITE" id="PS00134">
    <property type="entry name" value="TRYPSIN_HIS"/>
    <property type="match status" value="1"/>
</dbReference>
<dbReference type="Gene3D" id="2.40.10.10">
    <property type="entry name" value="Trypsin-like serine proteases"/>
    <property type="match status" value="1"/>
</dbReference>
<evidence type="ECO:0000256" key="9">
    <source>
        <dbReference type="RuleBase" id="RU363034"/>
    </source>
</evidence>
<dbReference type="InterPro" id="IPR001254">
    <property type="entry name" value="Trypsin_dom"/>
</dbReference>
<dbReference type="PANTHER" id="PTHR24271">
    <property type="entry name" value="KALLIKREIN-RELATED"/>
    <property type="match status" value="1"/>
</dbReference>
<dbReference type="FunFam" id="2.40.10.10:FF:000005">
    <property type="entry name" value="Serine protease 37"/>
    <property type="match status" value="1"/>
</dbReference>
<evidence type="ECO:0000256" key="4">
    <source>
        <dbReference type="ARBA" id="ARBA00022825"/>
    </source>
</evidence>
<evidence type="ECO:0000256" key="8">
    <source>
        <dbReference type="ARBA" id="ARBA00038868"/>
    </source>
</evidence>
<evidence type="ECO:0000259" key="10">
    <source>
        <dbReference type="PROSITE" id="PS50240"/>
    </source>
</evidence>
<dbReference type="Pfam" id="PF00089">
    <property type="entry name" value="Trypsin"/>
    <property type="match status" value="1"/>
</dbReference>
<evidence type="ECO:0000256" key="3">
    <source>
        <dbReference type="ARBA" id="ARBA00022801"/>
    </source>
</evidence>
<evidence type="ECO:0000256" key="1">
    <source>
        <dbReference type="ARBA" id="ARBA00004239"/>
    </source>
</evidence>
<protein>
    <recommendedName>
        <fullName evidence="8">trypsin</fullName>
        <ecNumber evidence="8">3.4.21.4</ecNumber>
    </recommendedName>
</protein>
<dbReference type="SMART" id="SM00020">
    <property type="entry name" value="Tryp_SPc"/>
    <property type="match status" value="1"/>
</dbReference>
<accession>A0A8T2L700</accession>
<proteinExistence type="predicted"/>
<keyword evidence="5" id="KW-0865">Zymogen</keyword>
<dbReference type="GO" id="GO:0004252">
    <property type="term" value="F:serine-type endopeptidase activity"/>
    <property type="evidence" value="ECO:0007669"/>
    <property type="project" value="UniProtKB-EC"/>
</dbReference>
<feature type="domain" description="Peptidase S1" evidence="10">
    <location>
        <begin position="36"/>
        <end position="248"/>
    </location>
</feature>
<dbReference type="CDD" id="cd00190">
    <property type="entry name" value="Tryp_SPc"/>
    <property type="match status" value="1"/>
</dbReference>
<dbReference type="PROSITE" id="PS50240">
    <property type="entry name" value="TRYPSIN_DOM"/>
    <property type="match status" value="1"/>
</dbReference>
<name>A0A8T2L700_ASTMX</name>
<dbReference type="AlphaFoldDB" id="A0A8T2L700"/>
<evidence type="ECO:0000256" key="5">
    <source>
        <dbReference type="ARBA" id="ARBA00023145"/>
    </source>
</evidence>
<dbReference type="PANTHER" id="PTHR24271:SF88">
    <property type="entry name" value="MAST CELL PROTEASE 2 ISOFORM X1"/>
    <property type="match status" value="1"/>
</dbReference>
<comment type="caution">
    <text evidence="11">The sequence shown here is derived from an EMBL/GenBank/DDBJ whole genome shotgun (WGS) entry which is preliminary data.</text>
</comment>
<evidence type="ECO:0000256" key="2">
    <source>
        <dbReference type="ARBA" id="ARBA00022670"/>
    </source>
</evidence>
<evidence type="ECO:0000313" key="11">
    <source>
        <dbReference type="EMBL" id="KAG9266587.1"/>
    </source>
</evidence>
<dbReference type="EMBL" id="JAICCE010000016">
    <property type="protein sequence ID" value="KAG9266587.1"/>
    <property type="molecule type" value="Genomic_DNA"/>
</dbReference>
<dbReference type="GO" id="GO:0005576">
    <property type="term" value="C:extracellular region"/>
    <property type="evidence" value="ECO:0007669"/>
    <property type="project" value="UniProtKB-SubCell"/>
</dbReference>
<keyword evidence="6" id="KW-1015">Disulfide bond</keyword>
<comment type="subcellular location">
    <subcellularLocation>
        <location evidence="1">Secreted</location>
        <location evidence="1">Extracellular space</location>
    </subcellularLocation>
</comment>
<dbReference type="InterPro" id="IPR043504">
    <property type="entry name" value="Peptidase_S1_PA_chymotrypsin"/>
</dbReference>
<dbReference type="Proteomes" id="UP000752171">
    <property type="component" value="Unassembled WGS sequence"/>
</dbReference>
<evidence type="ECO:0000256" key="6">
    <source>
        <dbReference type="ARBA" id="ARBA00023157"/>
    </source>
</evidence>
<dbReference type="InterPro" id="IPR018114">
    <property type="entry name" value="TRYPSIN_HIS"/>
</dbReference>
<keyword evidence="4 9" id="KW-0720">Serine protease</keyword>
<keyword evidence="3 9" id="KW-0378">Hydrolase</keyword>
<comment type="catalytic activity">
    <reaction evidence="7">
        <text>Preferential cleavage: Arg-|-Xaa, Lys-|-Xaa.</text>
        <dbReference type="EC" id="3.4.21.4"/>
    </reaction>
</comment>
<dbReference type="InterPro" id="IPR009003">
    <property type="entry name" value="Peptidase_S1_PA"/>
</dbReference>
<gene>
    <name evidence="11" type="primary">MCP1</name>
    <name evidence="11" type="ORF">AMEX_G19227</name>
</gene>
<sequence>MAIKCCNFLYDSSNSKVQKNDCLHSVCSGGSMRHGIIGGNVSVPHSHPFMVYIVDLNKGETCDGFLVSEHYVITAAHCNGFPYSLVAFLGIHDTSKIHIKYSVSVRAIPHPKYNNKTYENDIMLLKLCKPAVFSDTVKPVALPTCKNEKIPKKCTVMGWGSIDFNGRNSSKVLKEVNVTLSKANDCTAPDMICTEGKTGPGKGDSGGPLVCGNVAHGIVSSNYAFNNEIVSRYVRITYHLPWIKSTMNKPPKGRGCADLHSKC</sequence>
<dbReference type="GO" id="GO:0006508">
    <property type="term" value="P:proteolysis"/>
    <property type="evidence" value="ECO:0007669"/>
    <property type="project" value="UniProtKB-KW"/>
</dbReference>
<evidence type="ECO:0000313" key="12">
    <source>
        <dbReference type="Proteomes" id="UP000752171"/>
    </source>
</evidence>
<reference evidence="11 12" key="1">
    <citation type="submission" date="2021-07" db="EMBL/GenBank/DDBJ databases">
        <authorList>
            <person name="Imarazene B."/>
            <person name="Zahm M."/>
            <person name="Klopp C."/>
            <person name="Cabau C."/>
            <person name="Beille S."/>
            <person name="Jouanno E."/>
            <person name="Castinel A."/>
            <person name="Lluch J."/>
            <person name="Gil L."/>
            <person name="Kuchtly C."/>
            <person name="Lopez Roques C."/>
            <person name="Donnadieu C."/>
            <person name="Parrinello H."/>
            <person name="Journot L."/>
            <person name="Du K."/>
            <person name="Schartl M."/>
            <person name="Retaux S."/>
            <person name="Guiguen Y."/>
        </authorList>
    </citation>
    <scope>NUCLEOTIDE SEQUENCE [LARGE SCALE GENOMIC DNA]</scope>
    <source>
        <strain evidence="11">Pach_M1</strain>
        <tissue evidence="11">Testis</tissue>
    </source>
</reference>
<dbReference type="SUPFAM" id="SSF50494">
    <property type="entry name" value="Trypsin-like serine proteases"/>
    <property type="match status" value="1"/>
</dbReference>
<dbReference type="PROSITE" id="PS00135">
    <property type="entry name" value="TRYPSIN_SER"/>
    <property type="match status" value="1"/>
</dbReference>
<dbReference type="EC" id="3.4.21.4" evidence="8"/>
<keyword evidence="2 9" id="KW-0645">Protease</keyword>